<name>A0ABV6JMD2_9PROT</name>
<protein>
    <recommendedName>
        <fullName evidence="4">Alcohol dehydrogenase GroES-associated domain-containing protein</fullName>
    </recommendedName>
</protein>
<dbReference type="EMBL" id="JBHLUN010000001">
    <property type="protein sequence ID" value="MFC0406863.1"/>
    <property type="molecule type" value="Genomic_DNA"/>
</dbReference>
<evidence type="ECO:0000256" key="1">
    <source>
        <dbReference type="SAM" id="MobiDB-lite"/>
    </source>
</evidence>
<evidence type="ECO:0000313" key="2">
    <source>
        <dbReference type="EMBL" id="MFC0406863.1"/>
    </source>
</evidence>
<feature type="region of interest" description="Disordered" evidence="1">
    <location>
        <begin position="1"/>
        <end position="46"/>
    </location>
</feature>
<feature type="compositionally biased region" description="Basic and acidic residues" evidence="1">
    <location>
        <begin position="10"/>
        <end position="27"/>
    </location>
</feature>
<gene>
    <name evidence="2" type="ORF">ACFFGY_01295</name>
</gene>
<dbReference type="Proteomes" id="UP001589865">
    <property type="component" value="Unassembled WGS sequence"/>
</dbReference>
<reference evidence="2 3" key="1">
    <citation type="submission" date="2024-09" db="EMBL/GenBank/DDBJ databases">
        <authorList>
            <person name="Sun Q."/>
            <person name="Mori K."/>
        </authorList>
    </citation>
    <scope>NUCLEOTIDE SEQUENCE [LARGE SCALE GENOMIC DNA]</scope>
    <source>
        <strain evidence="2 3">TBRC 5777</strain>
    </source>
</reference>
<proteinExistence type="predicted"/>
<comment type="caution">
    <text evidence="2">The sequence shown here is derived from an EMBL/GenBank/DDBJ whole genome shotgun (WGS) entry which is preliminary data.</text>
</comment>
<organism evidence="2 3">
    <name type="scientific">Roseomonas elaeocarpi</name>
    <dbReference type="NCBI Taxonomy" id="907779"/>
    <lineage>
        <taxon>Bacteria</taxon>
        <taxon>Pseudomonadati</taxon>
        <taxon>Pseudomonadota</taxon>
        <taxon>Alphaproteobacteria</taxon>
        <taxon>Acetobacterales</taxon>
        <taxon>Roseomonadaceae</taxon>
        <taxon>Roseomonas</taxon>
    </lineage>
</organism>
<accession>A0ABV6JMD2</accession>
<dbReference type="RefSeq" id="WP_377042551.1">
    <property type="nucleotide sequence ID" value="NZ_JBHLUN010000001.1"/>
</dbReference>
<feature type="compositionally biased region" description="Polar residues" evidence="1">
    <location>
        <begin position="37"/>
        <end position="46"/>
    </location>
</feature>
<evidence type="ECO:0008006" key="4">
    <source>
        <dbReference type="Google" id="ProtNLM"/>
    </source>
</evidence>
<evidence type="ECO:0000313" key="3">
    <source>
        <dbReference type="Proteomes" id="UP001589865"/>
    </source>
</evidence>
<keyword evidence="3" id="KW-1185">Reference proteome</keyword>
<sequence>MRAAVFHGVGDARRDSVPEPAIRRPTDATHPLVERVNNGSTNPTSIITRQEPMTDVIEAYRQFEQRRPDRIKVELNPAA</sequence>